<dbReference type="SUPFAM" id="SSF103473">
    <property type="entry name" value="MFS general substrate transporter"/>
    <property type="match status" value="1"/>
</dbReference>
<proteinExistence type="predicted"/>
<keyword evidence="4 5" id="KW-0472">Membrane</keyword>
<feature type="transmembrane region" description="Helical" evidence="5">
    <location>
        <begin position="111"/>
        <end position="134"/>
    </location>
</feature>
<reference evidence="7" key="1">
    <citation type="journal article" date="2023" name="Insect Mol. Biol.">
        <title>Genome sequencing provides insights into the evolution of gene families encoding plant cell wall-degrading enzymes in longhorned beetles.</title>
        <authorList>
            <person name="Shin N.R."/>
            <person name="Okamura Y."/>
            <person name="Kirsch R."/>
            <person name="Pauchet Y."/>
        </authorList>
    </citation>
    <scope>NUCLEOTIDE SEQUENCE</scope>
    <source>
        <strain evidence="7">AMC_N1</strain>
    </source>
</reference>
<organism evidence="7 8">
    <name type="scientific">Aromia moschata</name>
    <dbReference type="NCBI Taxonomy" id="1265417"/>
    <lineage>
        <taxon>Eukaryota</taxon>
        <taxon>Metazoa</taxon>
        <taxon>Ecdysozoa</taxon>
        <taxon>Arthropoda</taxon>
        <taxon>Hexapoda</taxon>
        <taxon>Insecta</taxon>
        <taxon>Pterygota</taxon>
        <taxon>Neoptera</taxon>
        <taxon>Endopterygota</taxon>
        <taxon>Coleoptera</taxon>
        <taxon>Polyphaga</taxon>
        <taxon>Cucujiformia</taxon>
        <taxon>Chrysomeloidea</taxon>
        <taxon>Cerambycidae</taxon>
        <taxon>Cerambycinae</taxon>
        <taxon>Callichromatini</taxon>
        <taxon>Aromia</taxon>
    </lineage>
</organism>
<dbReference type="PANTHER" id="PTHR48021">
    <property type="match status" value="1"/>
</dbReference>
<evidence type="ECO:0000256" key="5">
    <source>
        <dbReference type="SAM" id="Phobius"/>
    </source>
</evidence>
<dbReference type="Gene3D" id="1.20.1250.20">
    <property type="entry name" value="MFS general substrate transporter like domains"/>
    <property type="match status" value="1"/>
</dbReference>
<dbReference type="PANTHER" id="PTHR48021:SF47">
    <property type="entry name" value="GH17672P"/>
    <property type="match status" value="1"/>
</dbReference>
<evidence type="ECO:0000313" key="8">
    <source>
        <dbReference type="Proteomes" id="UP001162162"/>
    </source>
</evidence>
<sequence length="236" mass="26599">MRKYISNVNYVYIVAIAGNLLALTGDITLTWSSPILPKLSSNDTSVNPLGEPITADQLSWIGSLLYIGAMCGILPFSFLADKLGRKPVLLALAIPHIFSFVAFAFAKNITWYYIGRFLGGVSLSSVYIVLPMYVAEISEDSYRGMLLVSYSTFASFGDLFPYLMGPYVSIMWFNLTLAIFPLLFFALFFVLAPESPYFYVNKDDYKAEECLNILRTGKTKIYNAREEIEEIKKRDQ</sequence>
<dbReference type="AlphaFoldDB" id="A0AAV8XC55"/>
<dbReference type="InterPro" id="IPR020846">
    <property type="entry name" value="MFS_dom"/>
</dbReference>
<comment type="subcellular location">
    <subcellularLocation>
        <location evidence="1">Membrane</location>
        <topology evidence="1">Multi-pass membrane protein</topology>
    </subcellularLocation>
</comment>
<dbReference type="Proteomes" id="UP001162162">
    <property type="component" value="Unassembled WGS sequence"/>
</dbReference>
<evidence type="ECO:0000256" key="4">
    <source>
        <dbReference type="ARBA" id="ARBA00023136"/>
    </source>
</evidence>
<feature type="transmembrane region" description="Helical" evidence="5">
    <location>
        <begin position="146"/>
        <end position="164"/>
    </location>
</feature>
<evidence type="ECO:0000313" key="7">
    <source>
        <dbReference type="EMBL" id="KAJ8936174.1"/>
    </source>
</evidence>
<comment type="caution">
    <text evidence="7">The sequence shown here is derived from an EMBL/GenBank/DDBJ whole genome shotgun (WGS) entry which is preliminary data.</text>
</comment>
<dbReference type="GO" id="GO:0022857">
    <property type="term" value="F:transmembrane transporter activity"/>
    <property type="evidence" value="ECO:0007669"/>
    <property type="project" value="InterPro"/>
</dbReference>
<name>A0AAV8XC55_9CUCU</name>
<protein>
    <recommendedName>
        <fullName evidence="6">Major facilitator superfamily (MFS) profile domain-containing protein</fullName>
    </recommendedName>
</protein>
<keyword evidence="3 5" id="KW-1133">Transmembrane helix</keyword>
<feature type="transmembrane region" description="Helical" evidence="5">
    <location>
        <begin position="170"/>
        <end position="192"/>
    </location>
</feature>
<evidence type="ECO:0000256" key="3">
    <source>
        <dbReference type="ARBA" id="ARBA00022989"/>
    </source>
</evidence>
<keyword evidence="2 5" id="KW-0812">Transmembrane</keyword>
<evidence type="ECO:0000256" key="2">
    <source>
        <dbReference type="ARBA" id="ARBA00022692"/>
    </source>
</evidence>
<feature type="domain" description="Major facilitator superfamily (MFS) profile" evidence="6">
    <location>
        <begin position="11"/>
        <end position="236"/>
    </location>
</feature>
<feature type="transmembrane region" description="Helical" evidence="5">
    <location>
        <begin position="58"/>
        <end position="80"/>
    </location>
</feature>
<dbReference type="GO" id="GO:0016020">
    <property type="term" value="C:membrane"/>
    <property type="evidence" value="ECO:0007669"/>
    <property type="project" value="UniProtKB-SubCell"/>
</dbReference>
<feature type="transmembrane region" description="Helical" evidence="5">
    <location>
        <begin position="12"/>
        <end position="31"/>
    </location>
</feature>
<dbReference type="PROSITE" id="PS50850">
    <property type="entry name" value="MFS"/>
    <property type="match status" value="1"/>
</dbReference>
<feature type="transmembrane region" description="Helical" evidence="5">
    <location>
        <begin position="87"/>
        <end position="105"/>
    </location>
</feature>
<dbReference type="InterPro" id="IPR036259">
    <property type="entry name" value="MFS_trans_sf"/>
</dbReference>
<dbReference type="InterPro" id="IPR050549">
    <property type="entry name" value="MFS_Trehalose_Transporter"/>
</dbReference>
<evidence type="ECO:0000256" key="1">
    <source>
        <dbReference type="ARBA" id="ARBA00004141"/>
    </source>
</evidence>
<keyword evidence="8" id="KW-1185">Reference proteome</keyword>
<gene>
    <name evidence="7" type="ORF">NQ318_019055</name>
</gene>
<dbReference type="EMBL" id="JAPWTK010000776">
    <property type="protein sequence ID" value="KAJ8936174.1"/>
    <property type="molecule type" value="Genomic_DNA"/>
</dbReference>
<evidence type="ECO:0000259" key="6">
    <source>
        <dbReference type="PROSITE" id="PS50850"/>
    </source>
</evidence>
<accession>A0AAV8XC55</accession>
<dbReference type="InterPro" id="IPR005828">
    <property type="entry name" value="MFS_sugar_transport-like"/>
</dbReference>
<dbReference type="Pfam" id="PF00083">
    <property type="entry name" value="Sugar_tr"/>
    <property type="match status" value="1"/>
</dbReference>